<dbReference type="EC" id="6.5.1.1" evidence="4"/>
<dbReference type="PANTHER" id="PTHR42705">
    <property type="entry name" value="BIFUNCTIONAL NON-HOMOLOGOUS END JOINING PROTEIN LIGD"/>
    <property type="match status" value="1"/>
</dbReference>
<feature type="domain" description="ATP-dependent DNA ligase family profile" evidence="3">
    <location>
        <begin position="114"/>
        <end position="226"/>
    </location>
</feature>
<dbReference type="PANTHER" id="PTHR42705:SF2">
    <property type="entry name" value="BIFUNCTIONAL NON-HOMOLOGOUS END JOINING PROTEIN LIGD"/>
    <property type="match status" value="1"/>
</dbReference>
<dbReference type="Gene3D" id="3.90.920.10">
    <property type="entry name" value="DNA primase, PRIM domain"/>
    <property type="match status" value="1"/>
</dbReference>
<evidence type="ECO:0000259" key="3">
    <source>
        <dbReference type="PROSITE" id="PS50160"/>
    </source>
</evidence>
<dbReference type="InterPro" id="IPR014145">
    <property type="entry name" value="LigD_pol_dom"/>
</dbReference>
<dbReference type="InterPro" id="IPR012310">
    <property type="entry name" value="DNA_ligase_ATP-dep_cent"/>
</dbReference>
<evidence type="ECO:0000313" key="4">
    <source>
        <dbReference type="EMBL" id="MCM2676573.1"/>
    </source>
</evidence>
<keyword evidence="4" id="KW-0436">Ligase</keyword>
<dbReference type="InterPro" id="IPR014143">
    <property type="entry name" value="NHEJ_ligase_prk"/>
</dbReference>
<reference evidence="4" key="1">
    <citation type="submission" date="2022-06" db="EMBL/GenBank/DDBJ databases">
        <title>Alkalicoccobacillus porphyridii sp. nov., isolated from a marine red alga, Porphyridium purpureum and reclassification of Shouchella plakortidis and Shouchella gibsonii as Alkalicoccobacillus plakortidis comb. nov. and Alkalicoccobacillus gibsonii comb. nov.</title>
        <authorList>
            <person name="Kim K.H."/>
            <person name="Lee J.K."/>
            <person name="Han D.M."/>
            <person name="Baek J.H."/>
            <person name="Jeon C.O."/>
        </authorList>
    </citation>
    <scope>NUCLEOTIDE SEQUENCE</scope>
    <source>
        <strain evidence="4">DSM 19153</strain>
    </source>
</reference>
<dbReference type="GO" id="GO:0003910">
    <property type="term" value="F:DNA ligase (ATP) activity"/>
    <property type="evidence" value="ECO:0007669"/>
    <property type="project" value="UniProtKB-EC"/>
</dbReference>
<accession>A0ABT0XMM3</accession>
<sequence length="603" mass="70322">MQIKPMLTTHIHELPKGDNWIYEPKYDGFRCLLIASKNTYTLQSRNGKDLSAQFPEIINELLPHNIPLDSFILDCELVYLTSTNRSDFSKVQKRAKLRTKQTINNYAREFPCTLMVFDMLLQNQKELMNLTLKKRKQYLESFFQSFKQSIIPFQIINTFLEPEPLIRQLTFERGEGVVAKRSSSSWQAGKRSPEWLKWKLPKLGTVILTHYQSSNDYFTGQIYHKGSLLPIVSVSHGFSEEKRKTLIQMFKEKGKKLTTNQWELPPGICADIISIGLDDLKMREPKFHDFNFDVEPSACTLNQIRKQLIFPADYMDLTHPDKPIWKDVNKSDYIYYLQCVAAYLLPFLQDRLLTVIRYPHGGGKERFYQKNRPTSAPDYVESVVQEDSDYILCNQVDTLLWLGNQLALEFHVPFQKYNESGPGEIVIDLDPPSIDEFHLAVHAAKLAKAALDYFQLKAFVKTSGGKGLQLYIPLPLNRYSYKETRSFTLFLCQFLCEQQPELFTLERLKKKRAGRLYLDYLQHDEGKTMIAPYSARGETGYIATPLEWEELDDHSLHPSQFTIWTVLERLEKQKDPFRDYHLSRTEQPFTEVLKKIEKQTISN</sequence>
<proteinExistence type="inferred from homology"/>
<evidence type="ECO:0000256" key="1">
    <source>
        <dbReference type="ARBA" id="ARBA00049981"/>
    </source>
</evidence>
<dbReference type="Proteomes" id="UP001203665">
    <property type="component" value="Unassembled WGS sequence"/>
</dbReference>
<keyword evidence="5" id="KW-1185">Reference proteome</keyword>
<dbReference type="Pfam" id="PF21686">
    <property type="entry name" value="LigD_Prim-Pol"/>
    <property type="match status" value="1"/>
</dbReference>
<evidence type="ECO:0000256" key="2">
    <source>
        <dbReference type="ARBA" id="ARBA00049990"/>
    </source>
</evidence>
<dbReference type="EMBL" id="JAMQJY010000002">
    <property type="protein sequence ID" value="MCM2676573.1"/>
    <property type="molecule type" value="Genomic_DNA"/>
</dbReference>
<name>A0ABT0XMM3_9BACI</name>
<protein>
    <submittedName>
        <fullName evidence="4">DNA ligase D</fullName>
        <ecNumber evidence="4">6.5.1.1</ecNumber>
    </submittedName>
</protein>
<dbReference type="SUPFAM" id="SSF56091">
    <property type="entry name" value="DNA ligase/mRNA capping enzyme, catalytic domain"/>
    <property type="match status" value="1"/>
</dbReference>
<dbReference type="InterPro" id="IPR052171">
    <property type="entry name" value="NHEJ_LigD"/>
</dbReference>
<dbReference type="NCBIfam" id="TIGR02776">
    <property type="entry name" value="NHEJ_ligase_prk"/>
    <property type="match status" value="1"/>
</dbReference>
<comment type="similarity">
    <text evidence="2">In the N-terminal section; belongs to the LigD polymerase family.</text>
</comment>
<dbReference type="PROSITE" id="PS50160">
    <property type="entry name" value="DNA_LIGASE_A3"/>
    <property type="match status" value="1"/>
</dbReference>
<gene>
    <name evidence="4" type="primary">ligD</name>
    <name evidence="4" type="ORF">NDM98_14580</name>
</gene>
<comment type="similarity">
    <text evidence="1">In the C-terminal section; belongs to the ATP-dependent DNA ligase family.</text>
</comment>
<dbReference type="CDD" id="cd07906">
    <property type="entry name" value="Adenylation_DNA_ligase_LigD_LigC"/>
    <property type="match status" value="1"/>
</dbReference>
<dbReference type="NCBIfam" id="TIGR02778">
    <property type="entry name" value="ligD_pol"/>
    <property type="match status" value="1"/>
</dbReference>
<comment type="caution">
    <text evidence="4">The sequence shown here is derived from an EMBL/GenBank/DDBJ whole genome shotgun (WGS) entry which is preliminary data.</text>
</comment>
<dbReference type="Pfam" id="PF01068">
    <property type="entry name" value="DNA_ligase_A_M"/>
    <property type="match status" value="1"/>
</dbReference>
<dbReference type="Gene3D" id="3.30.470.30">
    <property type="entry name" value="DNA ligase/mRNA capping enzyme"/>
    <property type="match status" value="1"/>
</dbReference>
<evidence type="ECO:0000313" key="5">
    <source>
        <dbReference type="Proteomes" id="UP001203665"/>
    </source>
</evidence>
<dbReference type="RefSeq" id="WP_251609283.1">
    <property type="nucleotide sequence ID" value="NZ_JAMQJY010000002.1"/>
</dbReference>
<organism evidence="4 5">
    <name type="scientific">Alkalicoccobacillus plakortidis</name>
    <dbReference type="NCBI Taxonomy" id="444060"/>
    <lineage>
        <taxon>Bacteria</taxon>
        <taxon>Bacillati</taxon>
        <taxon>Bacillota</taxon>
        <taxon>Bacilli</taxon>
        <taxon>Bacillales</taxon>
        <taxon>Bacillaceae</taxon>
        <taxon>Alkalicoccobacillus</taxon>
    </lineage>
</organism>